<keyword evidence="1" id="KW-1133">Transmembrane helix</keyword>
<dbReference type="EMBL" id="GEDG01013510">
    <property type="protein sequence ID" value="JAP25235.1"/>
    <property type="molecule type" value="Transcribed_RNA"/>
</dbReference>
<keyword evidence="1" id="KW-0472">Membrane</keyword>
<keyword evidence="1" id="KW-0812">Transmembrane</keyword>
<feature type="transmembrane region" description="Helical" evidence="1">
    <location>
        <begin position="52"/>
        <end position="74"/>
    </location>
</feature>
<dbReference type="AlphaFoldDB" id="A0A0V0HYJ8"/>
<reference evidence="2" key="1">
    <citation type="submission" date="2015-12" db="EMBL/GenBank/DDBJ databases">
        <title>Gene expression during late stages of embryo sac development: a critical building block for successful pollen-pistil interactions.</title>
        <authorList>
            <person name="Liu Y."/>
            <person name="Joly V."/>
            <person name="Sabar M."/>
            <person name="Matton D.P."/>
        </authorList>
    </citation>
    <scope>NUCLEOTIDE SEQUENCE</scope>
</reference>
<name>A0A0V0HYJ8_SOLCH</name>
<protein>
    <submittedName>
        <fullName evidence="2">Putative ovule protein</fullName>
    </submittedName>
</protein>
<accession>A0A0V0HYJ8</accession>
<evidence type="ECO:0000313" key="2">
    <source>
        <dbReference type="EMBL" id="JAP25235.1"/>
    </source>
</evidence>
<proteinExistence type="predicted"/>
<sequence length="82" mass="9384">MTGEVRCFEPRRSLWPIPEPKSRIFFFPFLHSIFLISDISRKRNPFLGENGCLFVPLSLIIGFSSSFFVSASYIHSVIGMIV</sequence>
<organism evidence="2">
    <name type="scientific">Solanum chacoense</name>
    <name type="common">Chaco potato</name>
    <dbReference type="NCBI Taxonomy" id="4108"/>
    <lineage>
        <taxon>Eukaryota</taxon>
        <taxon>Viridiplantae</taxon>
        <taxon>Streptophyta</taxon>
        <taxon>Embryophyta</taxon>
        <taxon>Tracheophyta</taxon>
        <taxon>Spermatophyta</taxon>
        <taxon>Magnoliopsida</taxon>
        <taxon>eudicotyledons</taxon>
        <taxon>Gunneridae</taxon>
        <taxon>Pentapetalae</taxon>
        <taxon>asterids</taxon>
        <taxon>lamiids</taxon>
        <taxon>Solanales</taxon>
        <taxon>Solanaceae</taxon>
        <taxon>Solanoideae</taxon>
        <taxon>Solaneae</taxon>
        <taxon>Solanum</taxon>
    </lineage>
</organism>
<evidence type="ECO:0000256" key="1">
    <source>
        <dbReference type="SAM" id="Phobius"/>
    </source>
</evidence>